<proteinExistence type="predicted"/>
<evidence type="ECO:0000313" key="2">
    <source>
        <dbReference type="Proteomes" id="UP000667802"/>
    </source>
</evidence>
<evidence type="ECO:0000313" key="1">
    <source>
        <dbReference type="EMBL" id="MDR9900267.1"/>
    </source>
</evidence>
<dbReference type="Proteomes" id="UP000667802">
    <property type="component" value="Unassembled WGS sequence"/>
</dbReference>
<organism evidence="1 2">
    <name type="scientific">Aetokthonos hydrillicola Thurmond2011</name>
    <dbReference type="NCBI Taxonomy" id="2712845"/>
    <lineage>
        <taxon>Bacteria</taxon>
        <taxon>Bacillati</taxon>
        <taxon>Cyanobacteriota</taxon>
        <taxon>Cyanophyceae</taxon>
        <taxon>Nostocales</taxon>
        <taxon>Hapalosiphonaceae</taxon>
        <taxon>Aetokthonos</taxon>
    </lineage>
</organism>
<gene>
    <name evidence="1" type="ORF">G7B40_037820</name>
</gene>
<keyword evidence="2" id="KW-1185">Reference proteome</keyword>
<reference evidence="2" key="1">
    <citation type="journal article" date="2021" name="Science">
        <title>Hunting the eagle killer: A cyanobacterial neurotoxin causes vacuolar myelinopathy.</title>
        <authorList>
            <person name="Breinlinger S."/>
            <person name="Phillips T.J."/>
            <person name="Haram B.N."/>
            <person name="Mares J."/>
            <person name="Martinez Yerena J.A."/>
            <person name="Hrouzek P."/>
            <person name="Sobotka R."/>
            <person name="Henderson W.M."/>
            <person name="Schmieder P."/>
            <person name="Williams S.M."/>
            <person name="Lauderdale J.D."/>
            <person name="Wilde H.D."/>
            <person name="Gerrin W."/>
            <person name="Kust A."/>
            <person name="Washington J.W."/>
            <person name="Wagner C."/>
            <person name="Geier B."/>
            <person name="Liebeke M."/>
            <person name="Enke H."/>
            <person name="Niedermeyer T.H.J."/>
            <person name="Wilde S.B."/>
        </authorList>
    </citation>
    <scope>NUCLEOTIDE SEQUENCE [LARGE SCALE GENOMIC DNA]</scope>
    <source>
        <strain evidence="2">Thurmond2011</strain>
    </source>
</reference>
<dbReference type="RefSeq" id="WP_208340663.1">
    <property type="nucleotide sequence ID" value="NZ_CAWQFN010000717.1"/>
</dbReference>
<protein>
    <submittedName>
        <fullName evidence="1">Uncharacterized protein</fullName>
    </submittedName>
</protein>
<accession>A0AAP5IGX4</accession>
<sequence>METKGIGNDNAAPSSKTDEVRNALTQLKAKGIKDWEILDIWAKILHEQGDYAIAVTLESAAYELGKPVE</sequence>
<comment type="caution">
    <text evidence="1">The sequence shown here is derived from an EMBL/GenBank/DDBJ whole genome shotgun (WGS) entry which is preliminary data.</text>
</comment>
<name>A0AAP5IGX4_9CYAN</name>
<dbReference type="AlphaFoldDB" id="A0AAP5IGX4"/>
<dbReference type="EMBL" id="JAALHA020000032">
    <property type="protein sequence ID" value="MDR9900267.1"/>
    <property type="molecule type" value="Genomic_DNA"/>
</dbReference>